<proteinExistence type="predicted"/>
<comment type="caution">
    <text evidence="2">The sequence shown here is derived from an EMBL/GenBank/DDBJ whole genome shotgun (WGS) entry which is preliminary data.</text>
</comment>
<keyword evidence="1" id="KW-0472">Membrane</keyword>
<evidence type="ECO:0000313" key="3">
    <source>
        <dbReference type="Proteomes" id="UP000533900"/>
    </source>
</evidence>
<evidence type="ECO:0000313" key="2">
    <source>
        <dbReference type="EMBL" id="MBC2846801.1"/>
    </source>
</evidence>
<feature type="transmembrane region" description="Helical" evidence="1">
    <location>
        <begin position="30"/>
        <end position="48"/>
    </location>
</feature>
<dbReference type="EMBL" id="JACLCP010000007">
    <property type="protein sequence ID" value="MBC2846801.1"/>
    <property type="molecule type" value="Genomic_DNA"/>
</dbReference>
<organism evidence="2 3">
    <name type="scientific">Winogradskyella flava</name>
    <dbReference type="NCBI Taxonomy" id="1884876"/>
    <lineage>
        <taxon>Bacteria</taxon>
        <taxon>Pseudomonadati</taxon>
        <taxon>Bacteroidota</taxon>
        <taxon>Flavobacteriia</taxon>
        <taxon>Flavobacteriales</taxon>
        <taxon>Flavobacteriaceae</taxon>
        <taxon>Winogradskyella</taxon>
    </lineage>
</organism>
<sequence>MNISRTINFISIVIGGAIAIYAQAEEKQNTYLLIGGIVLLMFGIYRTSRNIPSKYDKQEEETFVKSEELDED</sequence>
<evidence type="ECO:0000256" key="1">
    <source>
        <dbReference type="SAM" id="Phobius"/>
    </source>
</evidence>
<gene>
    <name evidence="2" type="ORF">H7F21_16960</name>
</gene>
<feature type="transmembrane region" description="Helical" evidence="1">
    <location>
        <begin position="7"/>
        <end position="24"/>
    </location>
</feature>
<name>A0A842IV01_9FLAO</name>
<dbReference type="Proteomes" id="UP000533900">
    <property type="component" value="Unassembled WGS sequence"/>
</dbReference>
<accession>A0A842IV01</accession>
<keyword evidence="3" id="KW-1185">Reference proteome</keyword>
<protein>
    <submittedName>
        <fullName evidence="2">Uncharacterized protein</fullName>
    </submittedName>
</protein>
<dbReference type="RefSeq" id="WP_185790509.1">
    <property type="nucleotide sequence ID" value="NZ_CANMIT010000003.1"/>
</dbReference>
<keyword evidence="1" id="KW-1133">Transmembrane helix</keyword>
<dbReference type="AlphaFoldDB" id="A0A842IV01"/>
<reference evidence="2" key="1">
    <citation type="submission" date="2020-08" db="EMBL/GenBank/DDBJ databases">
        <title>Winogradskyella ouciana sp. nov., isolated from the hadal seawater of the Mariana Trench.</title>
        <authorList>
            <person name="He X."/>
        </authorList>
    </citation>
    <scope>NUCLEOTIDE SEQUENCE [LARGE SCALE GENOMIC DNA]</scope>
    <source>
        <strain evidence="2">KCTC 52348</strain>
    </source>
</reference>
<keyword evidence="1" id="KW-0812">Transmembrane</keyword>